<dbReference type="Gene3D" id="1.10.10.10">
    <property type="entry name" value="Winged helix-like DNA-binding domain superfamily/Winged helix DNA-binding domain"/>
    <property type="match status" value="1"/>
</dbReference>
<evidence type="ECO:0008006" key="3">
    <source>
        <dbReference type="Google" id="ProtNLM"/>
    </source>
</evidence>
<comment type="caution">
    <text evidence="1">The sequence shown here is derived from an EMBL/GenBank/DDBJ whole genome shotgun (WGS) entry which is preliminary data.</text>
</comment>
<evidence type="ECO:0000313" key="2">
    <source>
        <dbReference type="Proteomes" id="UP001569904"/>
    </source>
</evidence>
<accession>A0ABV4QTS2</accession>
<dbReference type="EMBL" id="JAXCEH010000004">
    <property type="protein sequence ID" value="MFA1553831.1"/>
    <property type="molecule type" value="Genomic_DNA"/>
</dbReference>
<dbReference type="RefSeq" id="WP_371940225.1">
    <property type="nucleotide sequence ID" value="NZ_JAXCEH010000004.1"/>
</dbReference>
<gene>
    <name evidence="1" type="ORF">SM436_09030</name>
</gene>
<name>A0ABV4QTS2_9ACTN</name>
<dbReference type="InterPro" id="IPR036388">
    <property type="entry name" value="WH-like_DNA-bd_sf"/>
</dbReference>
<protein>
    <recommendedName>
        <fullName evidence="3">Winged helix-turn-helix domain-containing protein</fullName>
    </recommendedName>
</protein>
<keyword evidence="2" id="KW-1185">Reference proteome</keyword>
<dbReference type="Proteomes" id="UP001569904">
    <property type="component" value="Unassembled WGS sequence"/>
</dbReference>
<evidence type="ECO:0000313" key="1">
    <source>
        <dbReference type="EMBL" id="MFA1553831.1"/>
    </source>
</evidence>
<reference evidence="1 2" key="1">
    <citation type="submission" date="2023-11" db="EMBL/GenBank/DDBJ databases">
        <title>Actinomadura monticuli sp. nov., isolated from volcanic ash.</title>
        <authorList>
            <person name="Lee S.D."/>
            <person name="Yang H."/>
            <person name="Kim I.S."/>
        </authorList>
    </citation>
    <scope>NUCLEOTIDE SEQUENCE [LARGE SCALE GENOMIC DNA]</scope>
    <source>
        <strain evidence="1 2">DSM 45346</strain>
    </source>
</reference>
<organism evidence="1 2">
    <name type="scientific">Actinomadura chokoriensis</name>
    <dbReference type="NCBI Taxonomy" id="454156"/>
    <lineage>
        <taxon>Bacteria</taxon>
        <taxon>Bacillati</taxon>
        <taxon>Actinomycetota</taxon>
        <taxon>Actinomycetes</taxon>
        <taxon>Streptosporangiales</taxon>
        <taxon>Thermomonosporaceae</taxon>
        <taxon>Actinomadura</taxon>
    </lineage>
</organism>
<sequence>MSSSAVPGVTGPARQASQSARLRNVGAVLREVHRDGAVSRTELADRMGVNRSTILTLREYLSRCTGTTTIQPVFRPR</sequence>
<proteinExistence type="predicted"/>